<dbReference type="AlphaFoldDB" id="A0A9X4APT3"/>
<protein>
    <recommendedName>
        <fullName evidence="2">Anti-sigma factor antagonist</fullName>
    </recommendedName>
</protein>
<proteinExistence type="inferred from homology"/>
<dbReference type="Pfam" id="PF01740">
    <property type="entry name" value="STAS"/>
    <property type="match status" value="1"/>
</dbReference>
<dbReference type="SUPFAM" id="SSF52091">
    <property type="entry name" value="SpoIIaa-like"/>
    <property type="match status" value="1"/>
</dbReference>
<dbReference type="PANTHER" id="PTHR33495:SF2">
    <property type="entry name" value="ANTI-SIGMA FACTOR ANTAGONIST TM_1081-RELATED"/>
    <property type="match status" value="1"/>
</dbReference>
<dbReference type="InterPro" id="IPR002645">
    <property type="entry name" value="STAS_dom"/>
</dbReference>
<dbReference type="InterPro" id="IPR036513">
    <property type="entry name" value="STAS_dom_sf"/>
</dbReference>
<dbReference type="CDD" id="cd07043">
    <property type="entry name" value="STAS_anti-anti-sigma_factors"/>
    <property type="match status" value="1"/>
</dbReference>
<dbReference type="Proteomes" id="UP001145050">
    <property type="component" value="Unassembled WGS sequence"/>
</dbReference>
<evidence type="ECO:0000313" key="4">
    <source>
        <dbReference type="EMBL" id="MDC3425888.1"/>
    </source>
</evidence>
<feature type="domain" description="STAS" evidence="3">
    <location>
        <begin position="2"/>
        <end position="103"/>
    </location>
</feature>
<keyword evidence="5" id="KW-1185">Reference proteome</keyword>
<comment type="similarity">
    <text evidence="1 2">Belongs to the anti-sigma-factor antagonist family.</text>
</comment>
<organism evidence="4 5">
    <name type="scientific">Terrihalobacillus insolitus</name>
    <dbReference type="NCBI Taxonomy" id="2950438"/>
    <lineage>
        <taxon>Bacteria</taxon>
        <taxon>Bacillati</taxon>
        <taxon>Bacillota</taxon>
        <taxon>Bacilli</taxon>
        <taxon>Bacillales</taxon>
        <taxon>Bacillaceae</taxon>
        <taxon>Terrihalobacillus</taxon>
    </lineage>
</organism>
<gene>
    <name evidence="4" type="ORF">NC797_15375</name>
</gene>
<dbReference type="EMBL" id="JAMQKB010000023">
    <property type="protein sequence ID" value="MDC3425888.1"/>
    <property type="molecule type" value="Genomic_DNA"/>
</dbReference>
<dbReference type="RefSeq" id="WP_272437707.1">
    <property type="nucleotide sequence ID" value="NZ_JAMQKB010000023.1"/>
</dbReference>
<dbReference type="InterPro" id="IPR003658">
    <property type="entry name" value="Anti-sigma_ant"/>
</dbReference>
<reference evidence="4" key="1">
    <citation type="submission" date="2022-06" db="EMBL/GenBank/DDBJ databases">
        <title>Aquibacillus sp. a new bacterium isolated from soil saline samples.</title>
        <authorList>
            <person name="Galisteo C."/>
            <person name="De La Haba R."/>
            <person name="Sanchez-Porro C."/>
            <person name="Ventosa A."/>
        </authorList>
    </citation>
    <scope>NUCLEOTIDE SEQUENCE</scope>
    <source>
        <strain evidence="4">3ASR75-11</strain>
    </source>
</reference>
<evidence type="ECO:0000259" key="3">
    <source>
        <dbReference type="PROSITE" id="PS50801"/>
    </source>
</evidence>
<dbReference type="GO" id="GO:0043856">
    <property type="term" value="F:anti-sigma factor antagonist activity"/>
    <property type="evidence" value="ECO:0007669"/>
    <property type="project" value="InterPro"/>
</dbReference>
<evidence type="ECO:0000313" key="5">
    <source>
        <dbReference type="Proteomes" id="UP001145050"/>
    </source>
</evidence>
<accession>A0A9X4APT3</accession>
<dbReference type="PANTHER" id="PTHR33495">
    <property type="entry name" value="ANTI-SIGMA FACTOR ANTAGONIST TM_1081-RELATED-RELATED"/>
    <property type="match status" value="1"/>
</dbReference>
<evidence type="ECO:0000256" key="2">
    <source>
        <dbReference type="RuleBase" id="RU003749"/>
    </source>
</evidence>
<dbReference type="NCBIfam" id="TIGR00377">
    <property type="entry name" value="ant_ant_sig"/>
    <property type="match status" value="1"/>
</dbReference>
<dbReference type="Gene3D" id="3.30.750.24">
    <property type="entry name" value="STAS domain"/>
    <property type="match status" value="1"/>
</dbReference>
<dbReference type="PROSITE" id="PS50801">
    <property type="entry name" value="STAS"/>
    <property type="match status" value="1"/>
</dbReference>
<comment type="caution">
    <text evidence="4">The sequence shown here is derived from an EMBL/GenBank/DDBJ whole genome shotgun (WGS) entry which is preliminary data.</text>
</comment>
<name>A0A9X4APT3_9BACI</name>
<evidence type="ECO:0000256" key="1">
    <source>
        <dbReference type="ARBA" id="ARBA00009013"/>
    </source>
</evidence>
<sequence>MFHFSTKEIKNALEVKLEGDLDIDGTEVVEDQLIPQLEKYRVISINFENVPFVDSSGIGLLMHLVQALQDKGIHVSIFNVKQDVQEIFDLLQLPEILGEEIFI</sequence>